<comment type="caution">
    <text evidence="1">The sequence shown here is derived from an EMBL/GenBank/DDBJ whole genome shotgun (WGS) entry which is preliminary data.</text>
</comment>
<sequence>MPGIIGATIITRGGTYYDYENPAASVYDIYDIAAALSRICRFTGHLLDSVEHYSVAQHSVIVSHIVEPEHAYAALMHDAVEFVVGDMNGPLKQLVPEYKAIEKRCEAELFARFRVPHPLHPSVKRADLIALFTEKRDLTAGAGHDWPGAENYPPLAKKIHPWRQAEAMYRFLTRFEELTGGLDTPAAAPSLDPDAEVASIVKESGLPEHVVRKALAEAAA</sequence>
<dbReference type="RefSeq" id="WP_377367831.1">
    <property type="nucleotide sequence ID" value="NZ_JAOTJD010000005.1"/>
</dbReference>
<keyword evidence="2" id="KW-1185">Reference proteome</keyword>
<dbReference type="SUPFAM" id="SSF109604">
    <property type="entry name" value="HD-domain/PDEase-like"/>
    <property type="match status" value="1"/>
</dbReference>
<dbReference type="Gene3D" id="1.10.3210.10">
    <property type="entry name" value="Hypothetical protein af1432"/>
    <property type="match status" value="1"/>
</dbReference>
<accession>A0ABW6CJ97</accession>
<dbReference type="EMBL" id="JAOTJD010000005">
    <property type="protein sequence ID" value="MFD3263140.1"/>
    <property type="molecule type" value="Genomic_DNA"/>
</dbReference>
<name>A0ABW6CJ97_9CAUL</name>
<reference evidence="1 2" key="1">
    <citation type="submission" date="2022-09" db="EMBL/GenBank/DDBJ databases">
        <title>New species of Phenylobacterium.</title>
        <authorList>
            <person name="Mieszkin S."/>
        </authorList>
    </citation>
    <scope>NUCLEOTIDE SEQUENCE [LARGE SCALE GENOMIC DNA]</scope>
    <source>
        <strain evidence="1 2">HK31-G</strain>
    </source>
</reference>
<dbReference type="Proteomes" id="UP001598130">
    <property type="component" value="Unassembled WGS sequence"/>
</dbReference>
<gene>
    <name evidence="1" type="ORF">OCL97_04060</name>
</gene>
<proteinExistence type="predicted"/>
<protein>
    <recommendedName>
        <fullName evidence="3">Phosphohydrolase</fullName>
    </recommendedName>
</protein>
<evidence type="ECO:0000313" key="1">
    <source>
        <dbReference type="EMBL" id="MFD3263140.1"/>
    </source>
</evidence>
<evidence type="ECO:0008006" key="3">
    <source>
        <dbReference type="Google" id="ProtNLM"/>
    </source>
</evidence>
<organism evidence="1 2">
    <name type="scientific">Phenylobacterium ferrooxidans</name>
    <dbReference type="NCBI Taxonomy" id="2982689"/>
    <lineage>
        <taxon>Bacteria</taxon>
        <taxon>Pseudomonadati</taxon>
        <taxon>Pseudomonadota</taxon>
        <taxon>Alphaproteobacteria</taxon>
        <taxon>Caulobacterales</taxon>
        <taxon>Caulobacteraceae</taxon>
        <taxon>Phenylobacterium</taxon>
    </lineage>
</organism>
<evidence type="ECO:0000313" key="2">
    <source>
        <dbReference type="Proteomes" id="UP001598130"/>
    </source>
</evidence>